<dbReference type="AlphaFoldDB" id="A0A6D2HLI0"/>
<dbReference type="Proteomes" id="UP000467841">
    <property type="component" value="Unassembled WGS sequence"/>
</dbReference>
<organism evidence="1 2">
    <name type="scientific">Microthlaspi erraticum</name>
    <dbReference type="NCBI Taxonomy" id="1685480"/>
    <lineage>
        <taxon>Eukaryota</taxon>
        <taxon>Viridiplantae</taxon>
        <taxon>Streptophyta</taxon>
        <taxon>Embryophyta</taxon>
        <taxon>Tracheophyta</taxon>
        <taxon>Spermatophyta</taxon>
        <taxon>Magnoliopsida</taxon>
        <taxon>eudicotyledons</taxon>
        <taxon>Gunneridae</taxon>
        <taxon>Pentapetalae</taxon>
        <taxon>rosids</taxon>
        <taxon>malvids</taxon>
        <taxon>Brassicales</taxon>
        <taxon>Brassicaceae</taxon>
        <taxon>Coluteocarpeae</taxon>
        <taxon>Microthlaspi</taxon>
    </lineage>
</organism>
<accession>A0A6D2HLI0</accession>
<protein>
    <recommendedName>
        <fullName evidence="3">RNase H type-1 domain-containing protein</fullName>
    </recommendedName>
</protein>
<keyword evidence="2" id="KW-1185">Reference proteome</keyword>
<evidence type="ECO:0008006" key="3">
    <source>
        <dbReference type="Google" id="ProtNLM"/>
    </source>
</evidence>
<proteinExistence type="predicted"/>
<sequence>MARVERLIRWTYPDQGWVKLNTDDTSRGNPGITAAGGVIRNARGRGAHRVEVEVDSEMAVGFLKTGISEVYPLSFLMRLCHGFISRD</sequence>
<gene>
    <name evidence="1" type="ORF">MERR_LOCUS1371</name>
</gene>
<reference evidence="1" key="1">
    <citation type="submission" date="2020-01" db="EMBL/GenBank/DDBJ databases">
        <authorList>
            <person name="Mishra B."/>
        </authorList>
    </citation>
    <scope>NUCLEOTIDE SEQUENCE [LARGE SCALE GENOMIC DNA]</scope>
</reference>
<dbReference type="EMBL" id="CACVBM020000088">
    <property type="protein sequence ID" value="CAA7014137.1"/>
    <property type="molecule type" value="Genomic_DNA"/>
</dbReference>
<name>A0A6D2HLI0_9BRAS</name>
<comment type="caution">
    <text evidence="1">The sequence shown here is derived from an EMBL/GenBank/DDBJ whole genome shotgun (WGS) entry which is preliminary data.</text>
</comment>
<evidence type="ECO:0000313" key="1">
    <source>
        <dbReference type="EMBL" id="CAA7014137.1"/>
    </source>
</evidence>
<dbReference type="OrthoDB" id="1752183at2759"/>
<evidence type="ECO:0000313" key="2">
    <source>
        <dbReference type="Proteomes" id="UP000467841"/>
    </source>
</evidence>